<evidence type="ECO:0000313" key="4">
    <source>
        <dbReference type="Proteomes" id="UP001495147"/>
    </source>
</evidence>
<organism evidence="3 4">
    <name type="scientific">Roseateles paludis</name>
    <dbReference type="NCBI Taxonomy" id="3145238"/>
    <lineage>
        <taxon>Bacteria</taxon>
        <taxon>Pseudomonadati</taxon>
        <taxon>Pseudomonadota</taxon>
        <taxon>Betaproteobacteria</taxon>
        <taxon>Burkholderiales</taxon>
        <taxon>Sphaerotilaceae</taxon>
        <taxon>Roseateles</taxon>
    </lineage>
</organism>
<comment type="caution">
    <text evidence="3">The sequence shown here is derived from an EMBL/GenBank/DDBJ whole genome shotgun (WGS) entry which is preliminary data.</text>
</comment>
<dbReference type="EMBL" id="JBDPZD010000001">
    <property type="protein sequence ID" value="MEO3690600.1"/>
    <property type="molecule type" value="Genomic_DNA"/>
</dbReference>
<name>A0ABV0FY38_9BURK</name>
<dbReference type="RefSeq" id="WP_347703425.1">
    <property type="nucleotide sequence ID" value="NZ_JBDPZD010000001.1"/>
</dbReference>
<reference evidence="3 4" key="1">
    <citation type="submission" date="2024-05" db="EMBL/GenBank/DDBJ databases">
        <title>Roseateles sp. DJS-2-20 16S ribosomal RNA gene Genome sequencing and assembly.</title>
        <authorList>
            <person name="Woo H."/>
        </authorList>
    </citation>
    <scope>NUCLEOTIDE SEQUENCE [LARGE SCALE GENOMIC DNA]</scope>
    <source>
        <strain evidence="3 4">DJS-2-20</strain>
    </source>
</reference>
<gene>
    <name evidence="3" type="ORF">ABDJ85_03915</name>
</gene>
<evidence type="ECO:0000256" key="2">
    <source>
        <dbReference type="SAM" id="SignalP"/>
    </source>
</evidence>
<protein>
    <submittedName>
        <fullName evidence="3">Uncharacterized protein</fullName>
    </submittedName>
</protein>
<proteinExistence type="predicted"/>
<keyword evidence="2" id="KW-0732">Signal</keyword>
<evidence type="ECO:0000256" key="1">
    <source>
        <dbReference type="SAM" id="MobiDB-lite"/>
    </source>
</evidence>
<evidence type="ECO:0000313" key="3">
    <source>
        <dbReference type="EMBL" id="MEO3690600.1"/>
    </source>
</evidence>
<keyword evidence="4" id="KW-1185">Reference proteome</keyword>
<sequence>MTTRTSFVVLAAALAASLLCGCETVSSPVVRLQRQVNHADAQPAAPAQQATPAPAQDAAAH</sequence>
<accession>A0ABV0FY38</accession>
<dbReference type="Proteomes" id="UP001495147">
    <property type="component" value="Unassembled WGS sequence"/>
</dbReference>
<feature type="region of interest" description="Disordered" evidence="1">
    <location>
        <begin position="36"/>
        <end position="61"/>
    </location>
</feature>
<feature type="chain" id="PRO_5046042379" evidence="2">
    <location>
        <begin position="22"/>
        <end position="61"/>
    </location>
</feature>
<dbReference type="PROSITE" id="PS51257">
    <property type="entry name" value="PROKAR_LIPOPROTEIN"/>
    <property type="match status" value="1"/>
</dbReference>
<feature type="compositionally biased region" description="Low complexity" evidence="1">
    <location>
        <begin position="39"/>
        <end position="61"/>
    </location>
</feature>
<feature type="signal peptide" evidence="2">
    <location>
        <begin position="1"/>
        <end position="21"/>
    </location>
</feature>